<dbReference type="PANTHER" id="PTHR21646">
    <property type="entry name" value="UBIQUITIN CARBOXYL-TERMINAL HYDROLASE"/>
    <property type="match status" value="1"/>
</dbReference>
<dbReference type="PROSITE" id="PS51283">
    <property type="entry name" value="DUSP"/>
    <property type="match status" value="1"/>
</dbReference>
<name>A0ABR2KS07_9EUKA</name>
<evidence type="ECO:0000256" key="1">
    <source>
        <dbReference type="ARBA" id="ARBA00000707"/>
    </source>
</evidence>
<dbReference type="SMART" id="SM00695">
    <property type="entry name" value="DUSP"/>
    <property type="match status" value="1"/>
</dbReference>
<keyword evidence="6" id="KW-0378">Hydrolase</keyword>
<dbReference type="InterPro" id="IPR050185">
    <property type="entry name" value="Ub_carboxyl-term_hydrolase"/>
</dbReference>
<dbReference type="PANTHER" id="PTHR21646:SF24">
    <property type="entry name" value="UBIQUITIN CARBOXYL-TERMINAL HYDROLASE"/>
    <property type="match status" value="1"/>
</dbReference>
<evidence type="ECO:0000259" key="8">
    <source>
        <dbReference type="PROSITE" id="PS50235"/>
    </source>
</evidence>
<dbReference type="InterPro" id="IPR006615">
    <property type="entry name" value="Pept_C19_DUSP"/>
</dbReference>
<dbReference type="Pfam" id="PF06337">
    <property type="entry name" value="DUSP"/>
    <property type="match status" value="1"/>
</dbReference>
<dbReference type="Gene3D" id="3.30.2230.10">
    <property type="entry name" value="DUSP-like"/>
    <property type="match status" value="1"/>
</dbReference>
<sequence length="829" mass="95738">MADIPPREQQKETIKKIEEGSLKIGEKVCPIAEEWYSKWKYNVGYDQGTEPNYTELGPIDNTKIIYNGRLRKVVSEEQDYLLLRKESYDILEKWYTGGPTIVLDVIPDNRGRPTVVKSYIKIEANYKKDKKEIEIHKFMKISEVHKLIRSEFKVADTLKTCLRDYLNHHVSQELDDNKYVDDYAIIRGEQILLDFFEDEKWYSSTLKATFKKADVLSNQTSSFMSSIRTEAGIVGFNNLGNTCFFNSGTQCLMHTVPLMNFMLSDDKWKKDLNVTNPLGMRGELANTFASIAHQVWSGNNSVIAPRELKHIIGRYAPQFSGWGQQDSHELILFMLDGVHEDLNRCRNKPIVEPVEGDGTDDEEKSKEAWKRHKLRNDSIIVDLFHGQIRSRLICPKCHSTTVVFDPYMSIPMPINRPHTKKIKVLFVPFDFYEERKTLKIEIPSSAKKDINEIASESISTLIGKHVKVIIGARSYTDSPIKWGLQESSYSTPTYFAYEIPEDENALYIPCTIKMNSKHSYYYASKSTSKLQVPFLVDIHDLPDNFDDEEELPNFKRKVEDKLSKLWDPTYNVEETEYMKKLQEDLDPTPKEKLFKDPSEKISSTIKTNSYTYYRASTSKESLKKPTKECKYFVNAQASIVLNPESKFSFPALLQNIEPKEDEDDDAKKKKDAVDLDTCFGYFALEEDLDADNQWYCPKCKEFVCANKKLDIWKVPQILVIQLKRFIGGRWTSRKLDQYVDFPEVIDMKKYVIGPQKDKEKLNYRLFAVSNHMGGLGGGHYTACARVRDPINQTNDKGWYNFNDSSASHSSESSAHSSSAYVLFYERISE</sequence>
<accession>A0ABR2KS07</accession>
<keyword evidence="5" id="KW-0833">Ubl conjugation pathway</keyword>
<evidence type="ECO:0000256" key="7">
    <source>
        <dbReference type="ARBA" id="ARBA00022807"/>
    </source>
</evidence>
<dbReference type="EC" id="3.4.19.12" evidence="3"/>
<dbReference type="Proteomes" id="UP001470230">
    <property type="component" value="Unassembled WGS sequence"/>
</dbReference>
<dbReference type="SUPFAM" id="SSF54001">
    <property type="entry name" value="Cysteine proteinases"/>
    <property type="match status" value="1"/>
</dbReference>
<dbReference type="InterPro" id="IPR001394">
    <property type="entry name" value="Peptidase_C19_UCH"/>
</dbReference>
<organism evidence="10 11">
    <name type="scientific">Tritrichomonas musculus</name>
    <dbReference type="NCBI Taxonomy" id="1915356"/>
    <lineage>
        <taxon>Eukaryota</taxon>
        <taxon>Metamonada</taxon>
        <taxon>Parabasalia</taxon>
        <taxon>Tritrichomonadida</taxon>
        <taxon>Tritrichomonadidae</taxon>
        <taxon>Tritrichomonas</taxon>
    </lineage>
</organism>
<comment type="caution">
    <text evidence="10">The sequence shown here is derived from an EMBL/GenBank/DDBJ whole genome shotgun (WGS) entry which is preliminary data.</text>
</comment>
<dbReference type="InterPro" id="IPR018200">
    <property type="entry name" value="USP_CS"/>
</dbReference>
<comment type="similarity">
    <text evidence="2">Belongs to the peptidase C19 family.</text>
</comment>
<dbReference type="InterPro" id="IPR035927">
    <property type="entry name" value="DUSP-like_sf"/>
</dbReference>
<proteinExistence type="inferred from homology"/>
<evidence type="ECO:0000256" key="5">
    <source>
        <dbReference type="ARBA" id="ARBA00022786"/>
    </source>
</evidence>
<gene>
    <name evidence="10" type="ORF">M9Y10_022038</name>
</gene>
<evidence type="ECO:0000256" key="6">
    <source>
        <dbReference type="ARBA" id="ARBA00022801"/>
    </source>
</evidence>
<evidence type="ECO:0000313" key="10">
    <source>
        <dbReference type="EMBL" id="KAK8893613.1"/>
    </source>
</evidence>
<dbReference type="EMBL" id="JAPFFF010000003">
    <property type="protein sequence ID" value="KAK8893613.1"/>
    <property type="molecule type" value="Genomic_DNA"/>
</dbReference>
<dbReference type="PROSITE" id="PS50235">
    <property type="entry name" value="USP_3"/>
    <property type="match status" value="1"/>
</dbReference>
<keyword evidence="4" id="KW-0645">Protease</keyword>
<reference evidence="10 11" key="1">
    <citation type="submission" date="2024-04" db="EMBL/GenBank/DDBJ databases">
        <title>Tritrichomonas musculus Genome.</title>
        <authorList>
            <person name="Alves-Ferreira E."/>
            <person name="Grigg M."/>
            <person name="Lorenzi H."/>
            <person name="Galac M."/>
        </authorList>
    </citation>
    <scope>NUCLEOTIDE SEQUENCE [LARGE SCALE GENOMIC DNA]</scope>
    <source>
        <strain evidence="10 11">EAF2021</strain>
    </source>
</reference>
<dbReference type="SUPFAM" id="SSF143791">
    <property type="entry name" value="DUSP-like"/>
    <property type="match status" value="1"/>
</dbReference>
<keyword evidence="7" id="KW-0788">Thiol protease</keyword>
<comment type="catalytic activity">
    <reaction evidence="1">
        <text>Thiol-dependent hydrolysis of ester, thioester, amide, peptide and isopeptide bonds formed by the C-terminal Gly of ubiquitin (a 76-residue protein attached to proteins as an intracellular targeting signal).</text>
        <dbReference type="EC" id="3.4.19.12"/>
    </reaction>
</comment>
<evidence type="ECO:0000256" key="4">
    <source>
        <dbReference type="ARBA" id="ARBA00022670"/>
    </source>
</evidence>
<protein>
    <recommendedName>
        <fullName evidence="3">ubiquitinyl hydrolase 1</fullName>
        <ecNumber evidence="3">3.4.19.12</ecNumber>
    </recommendedName>
</protein>
<evidence type="ECO:0000259" key="9">
    <source>
        <dbReference type="PROSITE" id="PS51283"/>
    </source>
</evidence>
<feature type="domain" description="USP" evidence="8">
    <location>
        <begin position="234"/>
        <end position="827"/>
    </location>
</feature>
<dbReference type="Pfam" id="PF00443">
    <property type="entry name" value="UCH"/>
    <property type="match status" value="1"/>
</dbReference>
<dbReference type="Gene3D" id="3.90.70.10">
    <property type="entry name" value="Cysteine proteinases"/>
    <property type="match status" value="2"/>
</dbReference>
<dbReference type="InterPro" id="IPR038765">
    <property type="entry name" value="Papain-like_cys_pep_sf"/>
</dbReference>
<dbReference type="InterPro" id="IPR028889">
    <property type="entry name" value="USP"/>
</dbReference>
<feature type="domain" description="DUSP" evidence="9">
    <location>
        <begin position="5"/>
        <end position="107"/>
    </location>
</feature>
<evidence type="ECO:0000256" key="3">
    <source>
        <dbReference type="ARBA" id="ARBA00012759"/>
    </source>
</evidence>
<keyword evidence="11" id="KW-1185">Reference proteome</keyword>
<dbReference type="PROSITE" id="PS00973">
    <property type="entry name" value="USP_2"/>
    <property type="match status" value="1"/>
</dbReference>
<evidence type="ECO:0000313" key="11">
    <source>
        <dbReference type="Proteomes" id="UP001470230"/>
    </source>
</evidence>
<evidence type="ECO:0000256" key="2">
    <source>
        <dbReference type="ARBA" id="ARBA00009085"/>
    </source>
</evidence>